<keyword evidence="1" id="KW-0472">Membrane</keyword>
<dbReference type="AlphaFoldDB" id="A0A3A5M9Y5"/>
<dbReference type="Pfam" id="PF11239">
    <property type="entry name" value="DUF3040"/>
    <property type="match status" value="1"/>
</dbReference>
<proteinExistence type="predicted"/>
<name>A0A3A5M9Y5_9MICC</name>
<dbReference type="EMBL" id="QZVT01000002">
    <property type="protein sequence ID" value="RJT81801.1"/>
    <property type="molecule type" value="Genomic_DNA"/>
</dbReference>
<feature type="transmembrane region" description="Helical" evidence="1">
    <location>
        <begin position="45"/>
        <end position="63"/>
    </location>
</feature>
<organism evidence="2 3">
    <name type="scientific">Arthrobacter cheniae</name>
    <dbReference type="NCBI Taxonomy" id="1258888"/>
    <lineage>
        <taxon>Bacteria</taxon>
        <taxon>Bacillati</taxon>
        <taxon>Actinomycetota</taxon>
        <taxon>Actinomycetes</taxon>
        <taxon>Micrococcales</taxon>
        <taxon>Micrococcaceae</taxon>
        <taxon>Arthrobacter</taxon>
    </lineage>
</organism>
<reference evidence="2 3" key="1">
    <citation type="submission" date="2018-09" db="EMBL/GenBank/DDBJ databases">
        <title>Novel species of Arthrobacter.</title>
        <authorList>
            <person name="Liu Q."/>
            <person name="Xin Y.-H."/>
        </authorList>
    </citation>
    <scope>NUCLEOTIDE SEQUENCE [LARGE SCALE GENOMIC DNA]</scope>
    <source>
        <strain evidence="2 3">Hz2</strain>
    </source>
</reference>
<comment type="caution">
    <text evidence="2">The sequence shown here is derived from an EMBL/GenBank/DDBJ whole genome shotgun (WGS) entry which is preliminary data.</text>
</comment>
<keyword evidence="1" id="KW-1133">Transmembrane helix</keyword>
<dbReference type="Proteomes" id="UP000272560">
    <property type="component" value="Unassembled WGS sequence"/>
</dbReference>
<evidence type="ECO:0000313" key="2">
    <source>
        <dbReference type="EMBL" id="RJT81801.1"/>
    </source>
</evidence>
<protein>
    <submittedName>
        <fullName evidence="2">DUF3040 domain-containing protein</fullName>
    </submittedName>
</protein>
<gene>
    <name evidence="2" type="ORF">D6T63_03285</name>
</gene>
<dbReference type="RefSeq" id="WP_120147621.1">
    <property type="nucleotide sequence ID" value="NZ_QZVT01000002.1"/>
</dbReference>
<evidence type="ECO:0000256" key="1">
    <source>
        <dbReference type="SAM" id="Phobius"/>
    </source>
</evidence>
<evidence type="ECO:0000313" key="3">
    <source>
        <dbReference type="Proteomes" id="UP000272560"/>
    </source>
</evidence>
<feature type="transmembrane region" description="Helical" evidence="1">
    <location>
        <begin position="69"/>
        <end position="87"/>
    </location>
</feature>
<keyword evidence="1" id="KW-0812">Transmembrane</keyword>
<accession>A0A3A5M9Y5</accession>
<keyword evidence="3" id="KW-1185">Reference proteome</keyword>
<sequence>MSKVLKRSGENAMALSAEERRQWRKLERQLAAEDPRFKPQSASRAGTALALAMVLVAFVFVIVAVIVRIPLIGILGFALMIIGGTRFRRFGRKHRPVTILNRMFKGAS</sequence>
<dbReference type="InterPro" id="IPR021401">
    <property type="entry name" value="DUF3040"/>
</dbReference>